<feature type="domain" description="Major facilitator superfamily (MFS) profile" evidence="9">
    <location>
        <begin position="56"/>
        <end position="443"/>
    </location>
</feature>
<feature type="transmembrane region" description="Helical" evidence="8">
    <location>
        <begin position="387"/>
        <end position="410"/>
    </location>
</feature>
<sequence>MLQVVWLLLKSRSYRTEFGLTWLILALYWRFICSPLFNIQDSRLSTYRNTLSTGEFIALTALMISMVAMAIDAMLPALGLIGADLQVSHANDAQLVVTVLFLGLSIGQALSGPLSDRFGRRIPILLGMVIFIVGCLISMLAQDFTVMLIGRFLQGLGAAAPRIVSIALVRDQFQGASMARIMSMVMAVFILVPALAPIIGQGILFIADWRAIFAFFLILAVVAVLWFGLRQQETLPEGRRRQITADKVGQALLEVLSHRQTLAYTAASGFLFASFVGYLGSTQQVFVELYQTGTHFPYYFGLLALAIGAASLVNSRIVVRYGMKALCRFAFVCMVLLSLVFVMVTEHANGVPPFAWFMAYMLVTFFCIGILFGNLNSVAMEPMGHIAGMASAVISSVGGLISIPLGWYIGYRYDGTILPLVYGLAGFSLAGLICVLLAGSDRGDLLAPVIETAD</sequence>
<feature type="transmembrane region" description="Helical" evidence="8">
    <location>
        <begin position="181"/>
        <end position="206"/>
    </location>
</feature>
<feature type="transmembrane region" description="Helical" evidence="8">
    <location>
        <begin position="325"/>
        <end position="344"/>
    </location>
</feature>
<evidence type="ECO:0000256" key="7">
    <source>
        <dbReference type="ARBA" id="ARBA00023136"/>
    </source>
</evidence>
<dbReference type="CDD" id="cd17320">
    <property type="entry name" value="MFS_MdfA_MDR_like"/>
    <property type="match status" value="1"/>
</dbReference>
<gene>
    <name evidence="10" type="ORF">OLMES_5320</name>
</gene>
<protein>
    <recommendedName>
        <fullName evidence="8">Bcr/CflA family efflux transporter</fullName>
    </recommendedName>
</protein>
<keyword evidence="8" id="KW-0997">Cell inner membrane</keyword>
<evidence type="ECO:0000256" key="3">
    <source>
        <dbReference type="ARBA" id="ARBA00022448"/>
    </source>
</evidence>
<feature type="transmembrane region" description="Helical" evidence="8">
    <location>
        <begin position="93"/>
        <end position="110"/>
    </location>
</feature>
<feature type="transmembrane region" description="Helical" evidence="8">
    <location>
        <begin position="416"/>
        <end position="438"/>
    </location>
</feature>
<dbReference type="Gene3D" id="1.20.1720.10">
    <property type="entry name" value="Multidrug resistance protein D"/>
    <property type="match status" value="1"/>
</dbReference>
<keyword evidence="4" id="KW-1003">Cell membrane</keyword>
<dbReference type="RefSeq" id="WP_198343141.1">
    <property type="nucleotide sequence ID" value="NZ_CP021425.1"/>
</dbReference>
<proteinExistence type="inferred from homology"/>
<keyword evidence="5 8" id="KW-0812">Transmembrane</keyword>
<feature type="transmembrane region" description="Helical" evidence="8">
    <location>
        <begin position="57"/>
        <end position="81"/>
    </location>
</feature>
<feature type="transmembrane region" description="Helical" evidence="8">
    <location>
        <begin position="148"/>
        <end position="169"/>
    </location>
</feature>
<keyword evidence="3 8" id="KW-0813">Transport</keyword>
<feature type="transmembrane region" description="Helical" evidence="8">
    <location>
        <begin position="262"/>
        <end position="281"/>
    </location>
</feature>
<feature type="transmembrane region" description="Helical" evidence="8">
    <location>
        <begin position="20"/>
        <end position="37"/>
    </location>
</feature>
<feature type="transmembrane region" description="Helical" evidence="8">
    <location>
        <begin position="296"/>
        <end position="313"/>
    </location>
</feature>
<reference evidence="10 11" key="1">
    <citation type="submission" date="2017-05" db="EMBL/GenBank/DDBJ databases">
        <title>Genomic insights into alkan degradation activity of Oleiphilus messinensis.</title>
        <authorList>
            <person name="Kozyavkin S.A."/>
            <person name="Slesarev A.I."/>
            <person name="Golyshin P.N."/>
            <person name="Korzhenkov A."/>
            <person name="Golyshina O.N."/>
            <person name="Toshchakov S.V."/>
        </authorList>
    </citation>
    <scope>NUCLEOTIDE SEQUENCE [LARGE SCALE GENOMIC DNA]</scope>
    <source>
        <strain evidence="10 11">ME102</strain>
    </source>
</reference>
<evidence type="ECO:0000256" key="6">
    <source>
        <dbReference type="ARBA" id="ARBA00022989"/>
    </source>
</evidence>
<keyword evidence="11" id="KW-1185">Reference proteome</keyword>
<dbReference type="PANTHER" id="PTHR23502:SF132">
    <property type="entry name" value="POLYAMINE TRANSPORTER 2-RELATED"/>
    <property type="match status" value="1"/>
</dbReference>
<evidence type="ECO:0000256" key="5">
    <source>
        <dbReference type="ARBA" id="ARBA00022692"/>
    </source>
</evidence>
<dbReference type="InterPro" id="IPR036259">
    <property type="entry name" value="MFS_trans_sf"/>
</dbReference>
<dbReference type="EMBL" id="CP021425">
    <property type="protein sequence ID" value="ARU59300.1"/>
    <property type="molecule type" value="Genomic_DNA"/>
</dbReference>
<dbReference type="AlphaFoldDB" id="A0A1Y0IGB9"/>
<dbReference type="GO" id="GO:0005886">
    <property type="term" value="C:plasma membrane"/>
    <property type="evidence" value="ECO:0007669"/>
    <property type="project" value="UniProtKB-SubCell"/>
</dbReference>
<comment type="subcellular location">
    <subcellularLocation>
        <location evidence="8">Cell inner membrane</location>
        <topology evidence="8">Multi-pass membrane protein</topology>
    </subcellularLocation>
    <subcellularLocation>
        <location evidence="1">Cell membrane</location>
        <topology evidence="1">Multi-pass membrane protein</topology>
    </subcellularLocation>
</comment>
<dbReference type="InterPro" id="IPR011701">
    <property type="entry name" value="MFS"/>
</dbReference>
<evidence type="ECO:0000256" key="2">
    <source>
        <dbReference type="ARBA" id="ARBA00006236"/>
    </source>
</evidence>
<keyword evidence="6 8" id="KW-1133">Transmembrane helix</keyword>
<comment type="similarity">
    <text evidence="2 8">Belongs to the major facilitator superfamily. Bcr/CmlA family.</text>
</comment>
<evidence type="ECO:0000256" key="8">
    <source>
        <dbReference type="RuleBase" id="RU365088"/>
    </source>
</evidence>
<feature type="transmembrane region" description="Helical" evidence="8">
    <location>
        <begin position="212"/>
        <end position="229"/>
    </location>
</feature>
<evidence type="ECO:0000313" key="10">
    <source>
        <dbReference type="EMBL" id="ARU59300.1"/>
    </source>
</evidence>
<dbReference type="PANTHER" id="PTHR23502">
    <property type="entry name" value="MAJOR FACILITATOR SUPERFAMILY"/>
    <property type="match status" value="1"/>
</dbReference>
<accession>A0A1Y0IGB9</accession>
<dbReference type="PROSITE" id="PS00216">
    <property type="entry name" value="SUGAR_TRANSPORT_1"/>
    <property type="match status" value="1"/>
</dbReference>
<evidence type="ECO:0000256" key="1">
    <source>
        <dbReference type="ARBA" id="ARBA00004651"/>
    </source>
</evidence>
<keyword evidence="7 8" id="KW-0472">Membrane</keyword>
<name>A0A1Y0IGB9_9GAMM</name>
<evidence type="ECO:0000313" key="11">
    <source>
        <dbReference type="Proteomes" id="UP000196027"/>
    </source>
</evidence>
<dbReference type="PROSITE" id="PS50850">
    <property type="entry name" value="MFS"/>
    <property type="match status" value="1"/>
</dbReference>
<dbReference type="KEGG" id="ome:OLMES_5320"/>
<feature type="transmembrane region" description="Helical" evidence="8">
    <location>
        <begin position="122"/>
        <end position="142"/>
    </location>
</feature>
<evidence type="ECO:0000259" key="9">
    <source>
        <dbReference type="PROSITE" id="PS50850"/>
    </source>
</evidence>
<comment type="caution">
    <text evidence="8">Lacks conserved residue(s) required for the propagation of feature annotation.</text>
</comment>
<dbReference type="NCBIfam" id="TIGR00710">
    <property type="entry name" value="efflux_Bcr_CflA"/>
    <property type="match status" value="1"/>
</dbReference>
<dbReference type="Proteomes" id="UP000196027">
    <property type="component" value="Chromosome"/>
</dbReference>
<dbReference type="InterPro" id="IPR004812">
    <property type="entry name" value="Efflux_drug-R_Bcr/CmlA"/>
</dbReference>
<dbReference type="InterPro" id="IPR020846">
    <property type="entry name" value="MFS_dom"/>
</dbReference>
<dbReference type="SUPFAM" id="SSF103473">
    <property type="entry name" value="MFS general substrate transporter"/>
    <property type="match status" value="1"/>
</dbReference>
<dbReference type="GO" id="GO:1990961">
    <property type="term" value="P:xenobiotic detoxification by transmembrane export across the plasma membrane"/>
    <property type="evidence" value="ECO:0007669"/>
    <property type="project" value="InterPro"/>
</dbReference>
<dbReference type="GO" id="GO:0042910">
    <property type="term" value="F:xenobiotic transmembrane transporter activity"/>
    <property type="evidence" value="ECO:0007669"/>
    <property type="project" value="InterPro"/>
</dbReference>
<feature type="transmembrane region" description="Helical" evidence="8">
    <location>
        <begin position="356"/>
        <end position="375"/>
    </location>
</feature>
<evidence type="ECO:0000256" key="4">
    <source>
        <dbReference type="ARBA" id="ARBA00022475"/>
    </source>
</evidence>
<dbReference type="Pfam" id="PF07690">
    <property type="entry name" value="MFS_1"/>
    <property type="match status" value="1"/>
</dbReference>
<dbReference type="InterPro" id="IPR005829">
    <property type="entry name" value="Sugar_transporter_CS"/>
</dbReference>
<organism evidence="10 11">
    <name type="scientific">Oleiphilus messinensis</name>
    <dbReference type="NCBI Taxonomy" id="141451"/>
    <lineage>
        <taxon>Bacteria</taxon>
        <taxon>Pseudomonadati</taxon>
        <taxon>Pseudomonadota</taxon>
        <taxon>Gammaproteobacteria</taxon>
        <taxon>Oceanospirillales</taxon>
        <taxon>Oleiphilaceae</taxon>
        <taxon>Oleiphilus</taxon>
    </lineage>
</organism>